<proteinExistence type="predicted"/>
<accession>A0ABT1DAF7</accession>
<organism evidence="1 2">
    <name type="scientific">Siccirubricoccus soli</name>
    <dbReference type="NCBI Taxonomy" id="2899147"/>
    <lineage>
        <taxon>Bacteria</taxon>
        <taxon>Pseudomonadati</taxon>
        <taxon>Pseudomonadota</taxon>
        <taxon>Alphaproteobacteria</taxon>
        <taxon>Acetobacterales</taxon>
        <taxon>Roseomonadaceae</taxon>
        <taxon>Siccirubricoccus</taxon>
    </lineage>
</organism>
<name>A0ABT1DAF7_9PROT</name>
<reference evidence="1 2" key="1">
    <citation type="submission" date="2021-12" db="EMBL/GenBank/DDBJ databases">
        <title>Siccirubricoccus leaddurans sp. nov., a high concentration Zn2+ tolerance bacterium.</title>
        <authorList>
            <person name="Cao Y."/>
        </authorList>
    </citation>
    <scope>NUCLEOTIDE SEQUENCE [LARGE SCALE GENOMIC DNA]</scope>
    <source>
        <strain evidence="1 2">KC 17139</strain>
    </source>
</reference>
<sequence length="102" mass="11417">MSRHRVLCGDFASGQDPDEEWEVPGFASAEAAAEYARRFIRAQIEDLRRETPDPAALREAYYTFGEYAAAEGFDSEAWVNHCIAMPATRKAEVDYAALEPGR</sequence>
<protein>
    <submittedName>
        <fullName evidence="1">Uncharacterized protein</fullName>
    </submittedName>
</protein>
<dbReference type="EMBL" id="JAFIRR010000159">
    <property type="protein sequence ID" value="MCO6418925.1"/>
    <property type="molecule type" value="Genomic_DNA"/>
</dbReference>
<dbReference type="RefSeq" id="WP_252955552.1">
    <property type="nucleotide sequence ID" value="NZ_JAFIRR010000159.1"/>
</dbReference>
<gene>
    <name evidence="1" type="ORF">JYK14_22595</name>
</gene>
<evidence type="ECO:0000313" key="2">
    <source>
        <dbReference type="Proteomes" id="UP001523392"/>
    </source>
</evidence>
<comment type="caution">
    <text evidence="1">The sequence shown here is derived from an EMBL/GenBank/DDBJ whole genome shotgun (WGS) entry which is preliminary data.</text>
</comment>
<keyword evidence="2" id="KW-1185">Reference proteome</keyword>
<dbReference type="Proteomes" id="UP001523392">
    <property type="component" value="Unassembled WGS sequence"/>
</dbReference>
<evidence type="ECO:0000313" key="1">
    <source>
        <dbReference type="EMBL" id="MCO6418925.1"/>
    </source>
</evidence>